<keyword evidence="2" id="KW-1185">Reference proteome</keyword>
<evidence type="ECO:0000313" key="2">
    <source>
        <dbReference type="Proteomes" id="UP001162992"/>
    </source>
</evidence>
<dbReference type="EMBL" id="CM055110">
    <property type="protein sequence ID" value="KAJ7520840.1"/>
    <property type="molecule type" value="Genomic_DNA"/>
</dbReference>
<accession>A0ACC2ATG9</accession>
<sequence>MTCSSGSIYIMAINDLVDNRGSKPRKRSRSGNINGTLHFIHSATAAEALSRWVEHNKEEADISYDRKAPAKGSKKGCMKGKGGPQNASYKYRGVRQRTWGKWVAEIREPRRGSRLWLGTYRTAEMAALAYDDAARILYGSCATLNLPRRGGCELNMRDSASCSTNTFNPSKFDHLQVKKEIGTETTSALTSESTENSCNSVLFPHYSTSTAESEVLVDEANENYIISQATEERLSATTIPMFDAKKDPENPAADCGFELPGAIDPLDDLNGLNCEELDIFLDTAGLIGLENDSVFSETVNMGSGDLFTIPEHWEPPAQHVTLDIMYPHSMDVNYVPPMSIAPTCFSWFTSHGSKEYLLCGGAGDHWNASTPQFQLSENNYLPVQADDIPGARNSPDTNALAFKSENAMDPTTELLLATGIPPVSEVSSWQNVCLSLSDMELRNLRN</sequence>
<proteinExistence type="predicted"/>
<organism evidence="1 2">
    <name type="scientific">Diphasiastrum complanatum</name>
    <name type="common">Issler's clubmoss</name>
    <name type="synonym">Lycopodium complanatum</name>
    <dbReference type="NCBI Taxonomy" id="34168"/>
    <lineage>
        <taxon>Eukaryota</taxon>
        <taxon>Viridiplantae</taxon>
        <taxon>Streptophyta</taxon>
        <taxon>Embryophyta</taxon>
        <taxon>Tracheophyta</taxon>
        <taxon>Lycopodiopsida</taxon>
        <taxon>Lycopodiales</taxon>
        <taxon>Lycopodiaceae</taxon>
        <taxon>Lycopodioideae</taxon>
        <taxon>Diphasiastrum</taxon>
    </lineage>
</organism>
<evidence type="ECO:0000313" key="1">
    <source>
        <dbReference type="EMBL" id="KAJ7520840.1"/>
    </source>
</evidence>
<comment type="caution">
    <text evidence="1">The sequence shown here is derived from an EMBL/GenBank/DDBJ whole genome shotgun (WGS) entry which is preliminary data.</text>
</comment>
<gene>
    <name evidence="1" type="ORF">O6H91_19G025000</name>
</gene>
<reference evidence="2" key="1">
    <citation type="journal article" date="2024" name="Proc. Natl. Acad. Sci. U.S.A.">
        <title>Extraordinary preservation of gene collinearity over three hundred million years revealed in homosporous lycophytes.</title>
        <authorList>
            <person name="Li C."/>
            <person name="Wickell D."/>
            <person name="Kuo L.Y."/>
            <person name="Chen X."/>
            <person name="Nie B."/>
            <person name="Liao X."/>
            <person name="Peng D."/>
            <person name="Ji J."/>
            <person name="Jenkins J."/>
            <person name="Williams M."/>
            <person name="Shu S."/>
            <person name="Plott C."/>
            <person name="Barry K."/>
            <person name="Rajasekar S."/>
            <person name="Grimwood J."/>
            <person name="Han X."/>
            <person name="Sun S."/>
            <person name="Hou Z."/>
            <person name="He W."/>
            <person name="Dai G."/>
            <person name="Sun C."/>
            <person name="Schmutz J."/>
            <person name="Leebens-Mack J.H."/>
            <person name="Li F.W."/>
            <person name="Wang L."/>
        </authorList>
    </citation>
    <scope>NUCLEOTIDE SEQUENCE [LARGE SCALE GENOMIC DNA]</scope>
    <source>
        <strain evidence="2">cv. PW_Plant_1</strain>
    </source>
</reference>
<dbReference type="Proteomes" id="UP001162992">
    <property type="component" value="Chromosome 19"/>
</dbReference>
<protein>
    <submittedName>
        <fullName evidence="1">Uncharacterized protein</fullName>
    </submittedName>
</protein>
<name>A0ACC2ATG9_DIPCM</name>